<proteinExistence type="inferred from homology"/>
<feature type="domain" description="Pseudouridine synthase I TruA alpha/beta" evidence="5">
    <location>
        <begin position="113"/>
        <end position="228"/>
    </location>
</feature>
<protein>
    <recommendedName>
        <fullName evidence="4">tRNA pseudouridine synthase</fullName>
        <ecNumber evidence="4">5.4.99.12</ecNumber>
    </recommendedName>
</protein>
<evidence type="ECO:0000256" key="2">
    <source>
        <dbReference type="ARBA" id="ARBA00022694"/>
    </source>
</evidence>
<dbReference type="Proteomes" id="UP000267251">
    <property type="component" value="Unassembled WGS sequence"/>
</dbReference>
<dbReference type="PANTHER" id="PTHR11142">
    <property type="entry name" value="PSEUDOURIDYLATE SYNTHASE"/>
    <property type="match status" value="1"/>
</dbReference>
<comment type="catalytic activity">
    <reaction evidence="4">
        <text>uridine(38/39/40) in tRNA = pseudouridine(38/39/40) in tRNA</text>
        <dbReference type="Rhea" id="RHEA:22376"/>
        <dbReference type="Rhea" id="RHEA-COMP:10085"/>
        <dbReference type="Rhea" id="RHEA-COMP:10087"/>
        <dbReference type="ChEBI" id="CHEBI:65314"/>
        <dbReference type="ChEBI" id="CHEBI:65315"/>
        <dbReference type="EC" id="5.4.99.12"/>
    </reaction>
</comment>
<sequence length="347" mass="39679">EKFLFHALRTTRLVPPEEGSKFSYTRCGRTDKGVSALSQVVALHVRSNQDHRSPLVPEIPYLDLLNKLLPSDIRILAWSPVSPDFHARFSCTGREYRYYIPLRGLSLPRMQEAAQIFQGQHDFRNFCKIDPTKNVKTHERTILTSEVTEAVPGAEKEGEEGWAMYRVVGSAFLWHQVRCMTAMVLLVGGGHEHVSAIRNLLDTNEFPSRPAYDLASEIPLVLHDCIYPAGLLTWRSDVQTRGSLERTWRAMRAAAERRFTEHLILQSLHQDIHRSLLEERIEAGESPTAIVDEEEGWQEVCMGGGDFTRSRSYLPVLRRKRCLGVEEHEALRQKRVQSKKAKREADP</sequence>
<dbReference type="InterPro" id="IPR020103">
    <property type="entry name" value="PsdUridine_synth_cat_dom_sf"/>
</dbReference>
<dbReference type="GO" id="GO:1990481">
    <property type="term" value="P:mRNA pseudouridine synthesis"/>
    <property type="evidence" value="ECO:0007669"/>
    <property type="project" value="TreeGrafter"/>
</dbReference>
<name>A0A4P9Y4D8_9FUNG</name>
<dbReference type="EC" id="5.4.99.12" evidence="4"/>
<dbReference type="Pfam" id="PF01416">
    <property type="entry name" value="PseudoU_synth_1"/>
    <property type="match status" value="1"/>
</dbReference>
<dbReference type="OrthoDB" id="25767at2759"/>
<dbReference type="Gene3D" id="3.30.70.660">
    <property type="entry name" value="Pseudouridine synthase I, catalytic domain, C-terminal subdomain"/>
    <property type="match status" value="1"/>
</dbReference>
<evidence type="ECO:0000256" key="4">
    <source>
        <dbReference type="RuleBase" id="RU003792"/>
    </source>
</evidence>
<dbReference type="PANTHER" id="PTHR11142:SF5">
    <property type="entry name" value="TRNA PSEUDOURIDINE(38_39) SYNTHASE"/>
    <property type="match status" value="1"/>
</dbReference>
<dbReference type="Gene3D" id="3.30.70.580">
    <property type="entry name" value="Pseudouridine synthase I, catalytic domain, N-terminal subdomain"/>
    <property type="match status" value="1"/>
</dbReference>
<dbReference type="SUPFAM" id="SSF55120">
    <property type="entry name" value="Pseudouridine synthase"/>
    <property type="match status" value="1"/>
</dbReference>
<evidence type="ECO:0000256" key="1">
    <source>
        <dbReference type="ARBA" id="ARBA00009375"/>
    </source>
</evidence>
<dbReference type="GO" id="GO:0031119">
    <property type="term" value="P:tRNA pseudouridine synthesis"/>
    <property type="evidence" value="ECO:0007669"/>
    <property type="project" value="TreeGrafter"/>
</dbReference>
<reference evidence="7" key="1">
    <citation type="journal article" date="2018" name="Nat. Microbiol.">
        <title>Leveraging single-cell genomics to expand the fungal tree of life.</title>
        <authorList>
            <person name="Ahrendt S.R."/>
            <person name="Quandt C.A."/>
            <person name="Ciobanu D."/>
            <person name="Clum A."/>
            <person name="Salamov A."/>
            <person name="Andreopoulos B."/>
            <person name="Cheng J.F."/>
            <person name="Woyke T."/>
            <person name="Pelin A."/>
            <person name="Henrissat B."/>
            <person name="Reynolds N.K."/>
            <person name="Benny G.L."/>
            <person name="Smith M.E."/>
            <person name="James T.Y."/>
            <person name="Grigoriev I.V."/>
        </authorList>
    </citation>
    <scope>NUCLEOTIDE SEQUENCE [LARGE SCALE GENOMIC DNA]</scope>
</reference>
<dbReference type="GO" id="GO:0003723">
    <property type="term" value="F:RNA binding"/>
    <property type="evidence" value="ECO:0007669"/>
    <property type="project" value="InterPro"/>
</dbReference>
<evidence type="ECO:0000259" key="5">
    <source>
        <dbReference type="Pfam" id="PF01416"/>
    </source>
</evidence>
<dbReference type="GO" id="GO:0160147">
    <property type="term" value="F:tRNA pseudouridine(38-40) synthase activity"/>
    <property type="evidence" value="ECO:0007669"/>
    <property type="project" value="UniProtKB-EC"/>
</dbReference>
<dbReference type="NCBIfam" id="TIGR00071">
    <property type="entry name" value="hisT_truA"/>
    <property type="match status" value="1"/>
</dbReference>
<keyword evidence="7" id="KW-1185">Reference proteome</keyword>
<dbReference type="EMBL" id="KZ987979">
    <property type="protein sequence ID" value="RKP13614.1"/>
    <property type="molecule type" value="Genomic_DNA"/>
</dbReference>
<accession>A0A4P9Y4D8</accession>
<feature type="non-terminal residue" evidence="6">
    <location>
        <position position="1"/>
    </location>
</feature>
<dbReference type="GO" id="GO:0005634">
    <property type="term" value="C:nucleus"/>
    <property type="evidence" value="ECO:0007669"/>
    <property type="project" value="TreeGrafter"/>
</dbReference>
<comment type="similarity">
    <text evidence="1 4">Belongs to the tRNA pseudouridine synthase TruA family.</text>
</comment>
<dbReference type="GO" id="GO:0005737">
    <property type="term" value="C:cytoplasm"/>
    <property type="evidence" value="ECO:0007669"/>
    <property type="project" value="TreeGrafter"/>
</dbReference>
<evidence type="ECO:0000313" key="7">
    <source>
        <dbReference type="Proteomes" id="UP000267251"/>
    </source>
</evidence>
<dbReference type="InterPro" id="IPR020094">
    <property type="entry name" value="TruA/RsuA/RluB/E/F_N"/>
</dbReference>
<keyword evidence="2 4" id="KW-0819">tRNA processing</keyword>
<dbReference type="InterPro" id="IPR001406">
    <property type="entry name" value="PsdUridine_synth_TruA"/>
</dbReference>
<evidence type="ECO:0000256" key="3">
    <source>
        <dbReference type="ARBA" id="ARBA00023235"/>
    </source>
</evidence>
<organism evidence="6 7">
    <name type="scientific">Piptocephalis cylindrospora</name>
    <dbReference type="NCBI Taxonomy" id="1907219"/>
    <lineage>
        <taxon>Eukaryota</taxon>
        <taxon>Fungi</taxon>
        <taxon>Fungi incertae sedis</taxon>
        <taxon>Zoopagomycota</taxon>
        <taxon>Zoopagomycotina</taxon>
        <taxon>Zoopagomycetes</taxon>
        <taxon>Zoopagales</taxon>
        <taxon>Piptocephalidaceae</taxon>
        <taxon>Piptocephalis</taxon>
    </lineage>
</organism>
<gene>
    <name evidence="6" type="ORF">BJ684DRAFT_9820</name>
</gene>
<keyword evidence="3 4" id="KW-0413">Isomerase</keyword>
<dbReference type="InterPro" id="IPR020095">
    <property type="entry name" value="PsdUridine_synth_TruA_C"/>
</dbReference>
<dbReference type="InterPro" id="IPR020097">
    <property type="entry name" value="PsdUridine_synth_TruA_a/b_dom"/>
</dbReference>
<dbReference type="AlphaFoldDB" id="A0A4P9Y4D8"/>
<evidence type="ECO:0000313" key="6">
    <source>
        <dbReference type="EMBL" id="RKP13614.1"/>
    </source>
</evidence>